<accession>M5ALS0</accession>
<protein>
    <submittedName>
        <fullName evidence="2">Probable integrase</fullName>
    </submittedName>
</protein>
<dbReference type="AlphaFoldDB" id="M5ALS0"/>
<reference evidence="2" key="1">
    <citation type="submission" date="2012-10" db="EMBL/GenBank/DDBJ databases">
        <authorList>
            <person name="Maita H."/>
            <person name="Sato S."/>
        </authorList>
    </citation>
    <scope>NUCLEOTIDE SEQUENCE</scope>
    <source>
        <strain evidence="2">NZP2037</strain>
    </source>
</reference>
<reference evidence="2" key="2">
    <citation type="journal article" date="2013" name="Microbes Environ.">
        <title>Commonalities and Differences among Symbiosis Islands of Three Mesorhizobium loti Strains.</title>
        <authorList>
            <person name="Kasai-Maita H."/>
            <person name="Hirakawa H."/>
            <person name="Nakamura Y."/>
            <person name="Kaneko T."/>
            <person name="Miki K."/>
            <person name="Maruya J."/>
            <person name="Okazaki S."/>
            <person name="Tabata S."/>
            <person name="Saeki K."/>
            <person name="Sato S."/>
        </authorList>
    </citation>
    <scope>NUCLEOTIDE SEQUENCE</scope>
    <source>
        <strain evidence="2">NZP2037</strain>
    </source>
</reference>
<proteinExistence type="predicted"/>
<feature type="region of interest" description="Disordered" evidence="1">
    <location>
        <begin position="78"/>
        <end position="109"/>
    </location>
</feature>
<name>M5ALS0_RHILI</name>
<sequence>MRLVCPLARARTREARRTSAGARAIQGYYRSNDQLRQRLADFISAYNLGLSFKTSNAPAPMSLSRKASATHPQLFKLNPLQQMPGPNSKCPGETFHPIVSRESNACSPG</sequence>
<dbReference type="EMBL" id="AP012557">
    <property type="protein sequence ID" value="BAN09773.1"/>
    <property type="molecule type" value="Genomic_DNA"/>
</dbReference>
<evidence type="ECO:0000256" key="1">
    <source>
        <dbReference type="SAM" id="MobiDB-lite"/>
    </source>
</evidence>
<evidence type="ECO:0000313" key="2">
    <source>
        <dbReference type="EMBL" id="BAN09773.1"/>
    </source>
</evidence>
<organism evidence="2">
    <name type="scientific">Rhizobium loti</name>
    <name type="common">Mesorhizobium loti</name>
    <dbReference type="NCBI Taxonomy" id="381"/>
    <lineage>
        <taxon>Bacteria</taxon>
        <taxon>Pseudomonadati</taxon>
        <taxon>Pseudomonadota</taxon>
        <taxon>Alphaproteobacteria</taxon>
        <taxon>Hyphomicrobiales</taxon>
        <taxon>Phyllobacteriaceae</taxon>
        <taxon>Mesorhizobium</taxon>
    </lineage>
</organism>